<dbReference type="Pfam" id="PF00182">
    <property type="entry name" value="Glyco_hydro_19"/>
    <property type="match status" value="1"/>
</dbReference>
<gene>
    <name evidence="6" type="ORF">Lysil_2109</name>
</gene>
<name>A0A2K1PYR9_9GAMM</name>
<dbReference type="PANTHER" id="PTHR22595:SF79">
    <property type="entry name" value="CHITINASE 12"/>
    <property type="match status" value="1"/>
</dbReference>
<feature type="coiled-coil region" evidence="3">
    <location>
        <begin position="343"/>
        <end position="370"/>
    </location>
</feature>
<protein>
    <submittedName>
        <fullName evidence="6">Chitinase class I</fullName>
    </submittedName>
</protein>
<evidence type="ECO:0000313" key="7">
    <source>
        <dbReference type="Proteomes" id="UP000236220"/>
    </source>
</evidence>
<dbReference type="InterPro" id="IPR000726">
    <property type="entry name" value="Glyco_hydro_19_cat"/>
</dbReference>
<dbReference type="InterPro" id="IPR023346">
    <property type="entry name" value="Lysozyme-like_dom_sf"/>
</dbReference>
<dbReference type="GO" id="GO:0006032">
    <property type="term" value="P:chitin catabolic process"/>
    <property type="evidence" value="ECO:0007669"/>
    <property type="project" value="InterPro"/>
</dbReference>
<proteinExistence type="predicted"/>
<dbReference type="SUPFAM" id="SSF53955">
    <property type="entry name" value="Lysozyme-like"/>
    <property type="match status" value="1"/>
</dbReference>
<evidence type="ECO:0000259" key="4">
    <source>
        <dbReference type="Pfam" id="PF00182"/>
    </source>
</evidence>
<dbReference type="RefSeq" id="WP_103075579.1">
    <property type="nucleotide sequence ID" value="NZ_NPZB01000002.1"/>
</dbReference>
<dbReference type="Gene3D" id="1.10.530.10">
    <property type="match status" value="1"/>
</dbReference>
<evidence type="ECO:0000313" key="6">
    <source>
        <dbReference type="EMBL" id="PNS07933.1"/>
    </source>
</evidence>
<keyword evidence="3" id="KW-0175">Coiled coil</keyword>
<dbReference type="Proteomes" id="UP000236220">
    <property type="component" value="Unassembled WGS sequence"/>
</dbReference>
<organism evidence="6 7">
    <name type="scientific">Solilutibacter silvestris</name>
    <dbReference type="NCBI Taxonomy" id="1645665"/>
    <lineage>
        <taxon>Bacteria</taxon>
        <taxon>Pseudomonadati</taxon>
        <taxon>Pseudomonadota</taxon>
        <taxon>Gammaproteobacteria</taxon>
        <taxon>Lysobacterales</taxon>
        <taxon>Lysobacteraceae</taxon>
        <taxon>Solilutibacter</taxon>
    </lineage>
</organism>
<dbReference type="OrthoDB" id="1491023at2"/>
<dbReference type="PANTHER" id="PTHR22595">
    <property type="entry name" value="CHITINASE-RELATED"/>
    <property type="match status" value="1"/>
</dbReference>
<keyword evidence="1" id="KW-0611">Plant defense</keyword>
<keyword evidence="2" id="KW-1015">Disulfide bond</keyword>
<dbReference type="Pfam" id="PF20410">
    <property type="entry name" value="X-Tfes_XVIPCD"/>
    <property type="match status" value="1"/>
</dbReference>
<accession>A0A2K1PYR9</accession>
<dbReference type="GO" id="GO:0006952">
    <property type="term" value="P:defense response"/>
    <property type="evidence" value="ECO:0007669"/>
    <property type="project" value="UniProtKB-KW"/>
</dbReference>
<dbReference type="EMBL" id="NPZB01000002">
    <property type="protein sequence ID" value="PNS07933.1"/>
    <property type="molecule type" value="Genomic_DNA"/>
</dbReference>
<evidence type="ECO:0000256" key="1">
    <source>
        <dbReference type="ARBA" id="ARBA00022821"/>
    </source>
</evidence>
<evidence type="ECO:0000259" key="5">
    <source>
        <dbReference type="Pfam" id="PF20410"/>
    </source>
</evidence>
<evidence type="ECO:0000256" key="2">
    <source>
        <dbReference type="ARBA" id="ARBA00023157"/>
    </source>
</evidence>
<feature type="domain" description="Glycoside hydrolase family 19 catalytic" evidence="4">
    <location>
        <begin position="101"/>
        <end position="158"/>
    </location>
</feature>
<evidence type="ECO:0000256" key="3">
    <source>
        <dbReference type="SAM" id="Coils"/>
    </source>
</evidence>
<sequence>MSQDREQEVLKAAVAHGITNPRELANFMAQTTHESMGLSRLEEGFRYTKGIGQIPVAQAHRHGDKVLEAARVEALHGRPDALAELMYGMRKDLGNDLPGDGFKYHGRGYIQLTGKANYTAAGKDLGLDLVNHPELASRPENATKIALWYWDTRVSEKHHGNVKLATHDINGKENGLPDRLKRFEHWQKVLTPETIQNIKEGKLGQPTHADPPHGHMVPRHHTAAGYHSFSTTGHGAHVATQAHAARHPLINEAGHPSHAMYEQIKAQTDKLGGAKVLGFHSDKEYTQALANMTWQARASGLTQVDHVMETTNKQNLVMIQGDLRDPAQQRELSNKAQASQVPVAQSTQQLQQDVQQLQQTQQNALHLQQQKSMSQGH</sequence>
<dbReference type="GO" id="GO:0016998">
    <property type="term" value="P:cell wall macromolecule catabolic process"/>
    <property type="evidence" value="ECO:0007669"/>
    <property type="project" value="InterPro"/>
</dbReference>
<keyword evidence="7" id="KW-1185">Reference proteome</keyword>
<dbReference type="InterPro" id="IPR046519">
    <property type="entry name" value="X-Tfes_XVIPCD"/>
</dbReference>
<reference evidence="6 7" key="1">
    <citation type="submission" date="2017-08" db="EMBL/GenBank/DDBJ databases">
        <title>Lysobacter sylvestris genome.</title>
        <authorList>
            <person name="Zhang D.-C."/>
            <person name="Albuquerque L."/>
            <person name="Franca L."/>
            <person name="Froufe H.J.C."/>
            <person name="Barroso C."/>
            <person name="Egas C."/>
            <person name="Da Costa M."/>
            <person name="Margesin R."/>
        </authorList>
    </citation>
    <scope>NUCLEOTIDE SEQUENCE [LARGE SCALE GENOMIC DNA]</scope>
    <source>
        <strain evidence="6 7">AM20-91</strain>
    </source>
</reference>
<dbReference type="AlphaFoldDB" id="A0A2K1PYR9"/>
<feature type="domain" description="X-Tfes XVIPCD" evidence="5">
    <location>
        <begin position="252"/>
        <end position="352"/>
    </location>
</feature>
<dbReference type="GO" id="GO:0004568">
    <property type="term" value="F:chitinase activity"/>
    <property type="evidence" value="ECO:0007669"/>
    <property type="project" value="InterPro"/>
</dbReference>
<comment type="caution">
    <text evidence="6">The sequence shown here is derived from an EMBL/GenBank/DDBJ whole genome shotgun (WGS) entry which is preliminary data.</text>
</comment>